<accession>A0A9X2L8Y8</accession>
<protein>
    <submittedName>
        <fullName evidence="1">Uncharacterized protein</fullName>
    </submittedName>
</protein>
<name>A0A9X2L8Y8_9PROT</name>
<proteinExistence type="predicted"/>
<reference evidence="1" key="1">
    <citation type="submission" date="2022-07" db="EMBL/GenBank/DDBJ databases">
        <title>Parvularcula maris sp. nov., an algicidal bacterium isolated from seawater.</title>
        <authorList>
            <person name="Li F."/>
        </authorList>
    </citation>
    <scope>NUCLEOTIDE SEQUENCE</scope>
    <source>
        <strain evidence="1">BGMRC 0090</strain>
    </source>
</reference>
<dbReference type="AlphaFoldDB" id="A0A9X2L8Y8"/>
<evidence type="ECO:0000313" key="1">
    <source>
        <dbReference type="EMBL" id="MCQ8185109.1"/>
    </source>
</evidence>
<sequence>MQTIAAILLTAAATAGTVRAAKKLRSVLRRRKMTAEGRDGLAGKGPVIDLERDAVTGVYSARRRA</sequence>
<dbReference type="EMBL" id="JANIBC010000003">
    <property type="protein sequence ID" value="MCQ8185109.1"/>
    <property type="molecule type" value="Genomic_DNA"/>
</dbReference>
<organism evidence="1 2">
    <name type="scientific">Parvularcula maris</name>
    <dbReference type="NCBI Taxonomy" id="2965077"/>
    <lineage>
        <taxon>Bacteria</taxon>
        <taxon>Pseudomonadati</taxon>
        <taxon>Pseudomonadota</taxon>
        <taxon>Alphaproteobacteria</taxon>
        <taxon>Parvularculales</taxon>
        <taxon>Parvularculaceae</taxon>
        <taxon>Parvularcula</taxon>
    </lineage>
</organism>
<gene>
    <name evidence="1" type="ORF">NOG11_06860</name>
</gene>
<comment type="caution">
    <text evidence="1">The sequence shown here is derived from an EMBL/GenBank/DDBJ whole genome shotgun (WGS) entry which is preliminary data.</text>
</comment>
<keyword evidence="2" id="KW-1185">Reference proteome</keyword>
<dbReference type="Proteomes" id="UP001142610">
    <property type="component" value="Unassembled WGS sequence"/>
</dbReference>
<evidence type="ECO:0000313" key="2">
    <source>
        <dbReference type="Proteomes" id="UP001142610"/>
    </source>
</evidence>
<dbReference type="RefSeq" id="WP_256618970.1">
    <property type="nucleotide sequence ID" value="NZ_JANIBC010000003.1"/>
</dbReference>